<dbReference type="Proteomes" id="UP000655366">
    <property type="component" value="Unassembled WGS sequence"/>
</dbReference>
<evidence type="ECO:0000313" key="3">
    <source>
        <dbReference type="EMBL" id="MBG0741447.1"/>
    </source>
</evidence>
<dbReference type="Pfam" id="PF13829">
    <property type="entry name" value="DUF4191"/>
    <property type="match status" value="1"/>
</dbReference>
<evidence type="ECO:0000256" key="2">
    <source>
        <dbReference type="SAM" id="Phobius"/>
    </source>
</evidence>
<feature type="compositionally biased region" description="Basic and acidic residues" evidence="1">
    <location>
        <begin position="242"/>
        <end position="256"/>
    </location>
</feature>
<accession>A0A931GC68</accession>
<comment type="caution">
    <text evidence="3">The sequence shown here is derived from an EMBL/GenBank/DDBJ whole genome shotgun (WGS) entry which is preliminary data.</text>
</comment>
<name>A0A931GC68_9MICC</name>
<keyword evidence="2" id="KW-0472">Membrane</keyword>
<feature type="region of interest" description="Disordered" evidence="1">
    <location>
        <begin position="1"/>
        <end position="32"/>
    </location>
</feature>
<dbReference type="InterPro" id="IPR025445">
    <property type="entry name" value="DUF4191"/>
</dbReference>
<keyword evidence="2" id="KW-1133">Transmembrane helix</keyword>
<evidence type="ECO:0000256" key="1">
    <source>
        <dbReference type="SAM" id="MobiDB-lite"/>
    </source>
</evidence>
<protein>
    <submittedName>
        <fullName evidence="3">DUF4191 domain-containing protein</fullName>
    </submittedName>
</protein>
<feature type="region of interest" description="Disordered" evidence="1">
    <location>
        <begin position="231"/>
        <end position="256"/>
    </location>
</feature>
<proteinExistence type="predicted"/>
<evidence type="ECO:0000313" key="4">
    <source>
        <dbReference type="Proteomes" id="UP000655366"/>
    </source>
</evidence>
<feature type="compositionally biased region" description="Low complexity" evidence="1">
    <location>
        <begin position="1"/>
        <end position="13"/>
    </location>
</feature>
<gene>
    <name evidence="3" type="ORF">IV500_18955</name>
</gene>
<feature type="transmembrane region" description="Helical" evidence="2">
    <location>
        <begin position="82"/>
        <end position="101"/>
    </location>
</feature>
<dbReference type="AlphaFoldDB" id="A0A931GC68"/>
<feature type="transmembrane region" description="Helical" evidence="2">
    <location>
        <begin position="55"/>
        <end position="76"/>
    </location>
</feature>
<dbReference type="EMBL" id="JADNYM010000030">
    <property type="protein sequence ID" value="MBG0741447.1"/>
    <property type="molecule type" value="Genomic_DNA"/>
</dbReference>
<sequence>MAKSSSSAATSPDAPKRKLFSRRPKGGATAVPKKQGRIKQMVEIFKMTRRYDPNVAWLMLLVFLGAIIVALALGIFVFNGNWITGLILGIAVGLLAAMLVLSRRAESAAFAQIEGKPGAAGAALNTLKRGWIIDEQPVAVNPRTQDVVFRAIGRPGIVLITEGPSARVRTLVDSERKRLKRILPNVTVHVIETGRGEGQVKLQKLTKKLRKFKPELTKTEVGAVNKRISSLGNKLPIPKGIDPNKARPDRKAARGR</sequence>
<reference evidence="3 4" key="1">
    <citation type="submission" date="2020-11" db="EMBL/GenBank/DDBJ databases">
        <title>Arthrobacter antarcticus sp. nov., isolated from Antarctic Soil.</title>
        <authorList>
            <person name="Li J."/>
        </authorList>
    </citation>
    <scope>NUCLEOTIDE SEQUENCE [LARGE SCALE GENOMIC DNA]</scope>
    <source>
        <strain evidence="3 4">Z1-20</strain>
    </source>
</reference>
<organism evidence="3 4">
    <name type="scientific">Arthrobacter terrae</name>
    <dbReference type="NCBI Taxonomy" id="2935737"/>
    <lineage>
        <taxon>Bacteria</taxon>
        <taxon>Bacillati</taxon>
        <taxon>Actinomycetota</taxon>
        <taxon>Actinomycetes</taxon>
        <taxon>Micrococcales</taxon>
        <taxon>Micrococcaceae</taxon>
        <taxon>Arthrobacter</taxon>
    </lineage>
</organism>
<keyword evidence="4" id="KW-1185">Reference proteome</keyword>
<keyword evidence="2" id="KW-0812">Transmembrane</keyword>
<dbReference type="RefSeq" id="WP_196398381.1">
    <property type="nucleotide sequence ID" value="NZ_JADNYM010000030.1"/>
</dbReference>